<dbReference type="PANTHER" id="PTHR32251">
    <property type="entry name" value="3-OXO-5-ALPHA-STEROID 4-DEHYDROGENASE"/>
    <property type="match status" value="1"/>
</dbReference>
<dbReference type="GO" id="GO:0016020">
    <property type="term" value="C:membrane"/>
    <property type="evidence" value="ECO:0007669"/>
    <property type="project" value="TreeGrafter"/>
</dbReference>
<feature type="transmembrane region" description="Helical" evidence="2">
    <location>
        <begin position="217"/>
        <end position="235"/>
    </location>
</feature>
<dbReference type="InterPro" id="IPR010721">
    <property type="entry name" value="UstE-like"/>
</dbReference>
<evidence type="ECO:0000313" key="3">
    <source>
        <dbReference type="EMBL" id="TMW58793.1"/>
    </source>
</evidence>
<feature type="transmembrane region" description="Helical" evidence="2">
    <location>
        <begin position="64"/>
        <end position="82"/>
    </location>
</feature>
<proteinExistence type="predicted"/>
<dbReference type="OrthoDB" id="201504at2759"/>
<keyword evidence="4" id="KW-1185">Reference proteome</keyword>
<gene>
    <name evidence="3" type="ORF">Poli38472_006938</name>
</gene>
<evidence type="ECO:0000313" key="4">
    <source>
        <dbReference type="Proteomes" id="UP000794436"/>
    </source>
</evidence>
<keyword evidence="2" id="KW-0812">Transmembrane</keyword>
<dbReference type="Pfam" id="PF06966">
    <property type="entry name" value="DUF1295"/>
    <property type="match status" value="1"/>
</dbReference>
<organism evidence="3 4">
    <name type="scientific">Pythium oligandrum</name>
    <name type="common">Mycoparasitic fungus</name>
    <dbReference type="NCBI Taxonomy" id="41045"/>
    <lineage>
        <taxon>Eukaryota</taxon>
        <taxon>Sar</taxon>
        <taxon>Stramenopiles</taxon>
        <taxon>Oomycota</taxon>
        <taxon>Peronosporomycetes</taxon>
        <taxon>Pythiales</taxon>
        <taxon>Pythiaceae</taxon>
        <taxon>Pythium</taxon>
    </lineage>
</organism>
<dbReference type="Gene3D" id="1.20.120.1630">
    <property type="match status" value="1"/>
</dbReference>
<evidence type="ECO:0000256" key="1">
    <source>
        <dbReference type="SAM" id="MobiDB-lite"/>
    </source>
</evidence>
<name>A0A8K1C9T0_PYTOL</name>
<sequence>MAATTTFDGDWLVLLCFGVTVALQLSFFAIAYLLQFDKVTDLAGTLNFLLLAVLSLVVQNVYTTRAIVASVLASLWAIRLGSHLFTRVLKRGKDERFDEMRGNFWSFFGFWVFQIIWVFIVSLPVMLVNSVDKADTPGFGDARDIVGIVLWAIGFFTEWAADASKERFHEDSSNKGKLLCTGVWRYSRHPNYFGEILVWVGMTVLASPNFMDSSRHWYFVSILSPVLTFVLLMFLSGTPLAEDRYDERFGAQTFYLDYKRSTSPLWLFPPELYRELPQPVKLVFFLELPMYSRKLRSIQTGPPSTSGATDITPADDESVYRAIP</sequence>
<dbReference type="PANTHER" id="PTHR32251:SF15">
    <property type="entry name" value="3-OXO-5-ALPHA-STEROID 4-DEHYDROGENASE (DUF1295)"/>
    <property type="match status" value="1"/>
</dbReference>
<dbReference type="AlphaFoldDB" id="A0A8K1C9T0"/>
<keyword evidence="2" id="KW-0472">Membrane</keyword>
<dbReference type="PROSITE" id="PS50244">
    <property type="entry name" value="S5A_REDUCTASE"/>
    <property type="match status" value="1"/>
</dbReference>
<feature type="compositionally biased region" description="Polar residues" evidence="1">
    <location>
        <begin position="298"/>
        <end position="309"/>
    </location>
</feature>
<feature type="transmembrane region" description="Helical" evidence="2">
    <location>
        <begin position="103"/>
        <end position="125"/>
    </location>
</feature>
<keyword evidence="2" id="KW-1133">Transmembrane helix</keyword>
<feature type="transmembrane region" description="Helical" evidence="2">
    <location>
        <begin position="12"/>
        <end position="34"/>
    </location>
</feature>
<feature type="region of interest" description="Disordered" evidence="1">
    <location>
        <begin position="298"/>
        <end position="324"/>
    </location>
</feature>
<reference evidence="3" key="1">
    <citation type="submission" date="2019-03" db="EMBL/GenBank/DDBJ databases">
        <title>Long read genome sequence of the mycoparasitic Pythium oligandrum ATCC 38472 isolated from sugarbeet rhizosphere.</title>
        <authorList>
            <person name="Gaulin E."/>
        </authorList>
    </citation>
    <scope>NUCLEOTIDE SEQUENCE</scope>
    <source>
        <strain evidence="3">ATCC 38472_TT</strain>
    </source>
</reference>
<protein>
    <recommendedName>
        <fullName evidence="5">Steroid 5-alpha reductase C-terminal domain-containing protein</fullName>
    </recommendedName>
</protein>
<accession>A0A8K1C9T0</accession>
<comment type="caution">
    <text evidence="3">The sequence shown here is derived from an EMBL/GenBank/DDBJ whole genome shotgun (WGS) entry which is preliminary data.</text>
</comment>
<dbReference type="Proteomes" id="UP000794436">
    <property type="component" value="Unassembled WGS sequence"/>
</dbReference>
<evidence type="ECO:0008006" key="5">
    <source>
        <dbReference type="Google" id="ProtNLM"/>
    </source>
</evidence>
<evidence type="ECO:0000256" key="2">
    <source>
        <dbReference type="SAM" id="Phobius"/>
    </source>
</evidence>
<dbReference type="EMBL" id="SPLM01000110">
    <property type="protein sequence ID" value="TMW58793.1"/>
    <property type="molecule type" value="Genomic_DNA"/>
</dbReference>